<dbReference type="PRINTS" id="PR00039">
    <property type="entry name" value="HTHLYSR"/>
</dbReference>
<keyword evidence="3" id="KW-0238">DNA-binding</keyword>
<dbReference type="InterPro" id="IPR005119">
    <property type="entry name" value="LysR_subst-bd"/>
</dbReference>
<evidence type="ECO:0000256" key="3">
    <source>
        <dbReference type="ARBA" id="ARBA00023125"/>
    </source>
</evidence>
<proteinExistence type="inferred from homology"/>
<dbReference type="SUPFAM" id="SSF53850">
    <property type="entry name" value="Periplasmic binding protein-like II"/>
    <property type="match status" value="1"/>
</dbReference>
<protein>
    <submittedName>
        <fullName evidence="6">Transcriptional regulator</fullName>
    </submittedName>
</protein>
<evidence type="ECO:0000313" key="6">
    <source>
        <dbReference type="EMBL" id="BCS84726.1"/>
    </source>
</evidence>
<dbReference type="CDD" id="cd08411">
    <property type="entry name" value="PBP2_OxyR"/>
    <property type="match status" value="1"/>
</dbReference>
<evidence type="ECO:0000256" key="2">
    <source>
        <dbReference type="ARBA" id="ARBA00023015"/>
    </source>
</evidence>
<organism evidence="6 7">
    <name type="scientific">Prevotella herbatica</name>
    <dbReference type="NCBI Taxonomy" id="2801997"/>
    <lineage>
        <taxon>Bacteria</taxon>
        <taxon>Pseudomonadati</taxon>
        <taxon>Bacteroidota</taxon>
        <taxon>Bacteroidia</taxon>
        <taxon>Bacteroidales</taxon>
        <taxon>Prevotellaceae</taxon>
        <taxon>Prevotella</taxon>
    </lineage>
</organism>
<sequence length="308" mass="35331">MTLQQLEYIIAVDRFRHFGNAANYCNVTQPTLSAMIQKLEDELGIKIFDRQMHPLEPTKIGKIVLEQARKAILSSMRIKDIVNEQQNSVDGTFNLGIIPTIAPYLIPRFFPQMINKHPEMDVRITEMKTEDIKKALRHGDIDAGIVADLDGMDDFVKTELYYEELFVYVSPNNKLINNETIKDKDLNGEFLWLLGEGHCLSKQMQKFCHLKHAAISERAYRLGSIETFMHIVEGGRGVTFIPELAATQLTENKRKLVRQFAIPSPTRKIIIITTNSFIRNTILQLITDSIKKAIPEDMLKLKPHQQRV</sequence>
<dbReference type="Gene3D" id="1.10.10.10">
    <property type="entry name" value="Winged helix-like DNA-binding domain superfamily/Winged helix DNA-binding domain"/>
    <property type="match status" value="1"/>
</dbReference>
<dbReference type="Gene3D" id="3.40.190.10">
    <property type="entry name" value="Periplasmic binding protein-like II"/>
    <property type="match status" value="2"/>
</dbReference>
<dbReference type="EMBL" id="AP024484">
    <property type="protein sequence ID" value="BCS84726.1"/>
    <property type="molecule type" value="Genomic_DNA"/>
</dbReference>
<keyword evidence="7" id="KW-1185">Reference proteome</keyword>
<reference evidence="6 7" key="1">
    <citation type="journal article" date="2022" name="Int. J. Syst. Evol. Microbiol.">
        <title>Prevotella herbatica sp. nov., a plant polysaccharide-decomposing anaerobic bacterium isolated from a methanogenic reactor.</title>
        <authorList>
            <person name="Uek A."/>
            <person name="Tonouchi A."/>
            <person name="Kaku N."/>
            <person name="Ueki K."/>
        </authorList>
    </citation>
    <scope>NUCLEOTIDE SEQUENCE [LARGE SCALE GENOMIC DNA]</scope>
    <source>
        <strain evidence="6 7">WR041</strain>
    </source>
</reference>
<evidence type="ECO:0000313" key="7">
    <source>
        <dbReference type="Proteomes" id="UP001319045"/>
    </source>
</evidence>
<dbReference type="Pfam" id="PF00126">
    <property type="entry name" value="HTH_1"/>
    <property type="match status" value="1"/>
</dbReference>
<dbReference type="Proteomes" id="UP001319045">
    <property type="component" value="Chromosome"/>
</dbReference>
<dbReference type="InterPro" id="IPR050950">
    <property type="entry name" value="HTH-type_LysR_regulators"/>
</dbReference>
<dbReference type="PANTHER" id="PTHR30419">
    <property type="entry name" value="HTH-TYPE TRANSCRIPTIONAL REGULATOR YBHD"/>
    <property type="match status" value="1"/>
</dbReference>
<evidence type="ECO:0000259" key="5">
    <source>
        <dbReference type="PROSITE" id="PS50931"/>
    </source>
</evidence>
<dbReference type="InterPro" id="IPR036390">
    <property type="entry name" value="WH_DNA-bd_sf"/>
</dbReference>
<dbReference type="InterPro" id="IPR036388">
    <property type="entry name" value="WH-like_DNA-bd_sf"/>
</dbReference>
<evidence type="ECO:0000256" key="4">
    <source>
        <dbReference type="ARBA" id="ARBA00023163"/>
    </source>
</evidence>
<accession>A0ABN6EJ51</accession>
<gene>
    <name evidence="6" type="ORF">prwr041_06190</name>
</gene>
<comment type="similarity">
    <text evidence="1">Belongs to the LysR transcriptional regulatory family.</text>
</comment>
<dbReference type="SUPFAM" id="SSF46785">
    <property type="entry name" value="Winged helix' DNA-binding domain"/>
    <property type="match status" value="1"/>
</dbReference>
<dbReference type="PANTHER" id="PTHR30419:SF29">
    <property type="entry name" value="LYSR-FAMILY TRANSCRIPTIONAL REGULATOR"/>
    <property type="match status" value="1"/>
</dbReference>
<keyword evidence="4" id="KW-0804">Transcription</keyword>
<dbReference type="InterPro" id="IPR000847">
    <property type="entry name" value="LysR_HTH_N"/>
</dbReference>
<evidence type="ECO:0000256" key="1">
    <source>
        <dbReference type="ARBA" id="ARBA00009437"/>
    </source>
</evidence>
<dbReference type="Pfam" id="PF03466">
    <property type="entry name" value="LysR_substrate"/>
    <property type="match status" value="1"/>
</dbReference>
<dbReference type="PROSITE" id="PS50931">
    <property type="entry name" value="HTH_LYSR"/>
    <property type="match status" value="1"/>
</dbReference>
<dbReference type="RefSeq" id="WP_207154910.1">
    <property type="nucleotide sequence ID" value="NZ_AP024484.1"/>
</dbReference>
<feature type="domain" description="HTH lysR-type" evidence="5">
    <location>
        <begin position="1"/>
        <end position="58"/>
    </location>
</feature>
<name>A0ABN6EJ51_9BACT</name>
<keyword evidence="2" id="KW-0805">Transcription regulation</keyword>